<feature type="transmembrane region" description="Helical" evidence="1">
    <location>
        <begin position="117"/>
        <end position="134"/>
    </location>
</feature>
<name>A0A0G0JRN8_9BACT</name>
<feature type="transmembrane region" description="Helical" evidence="1">
    <location>
        <begin position="61"/>
        <end position="79"/>
    </location>
</feature>
<dbReference type="Proteomes" id="UP000034022">
    <property type="component" value="Unassembled WGS sequence"/>
</dbReference>
<keyword evidence="1" id="KW-0812">Transmembrane</keyword>
<feature type="transmembrane region" description="Helical" evidence="1">
    <location>
        <begin position="32"/>
        <end position="55"/>
    </location>
</feature>
<evidence type="ECO:0000259" key="2">
    <source>
        <dbReference type="Pfam" id="PF00892"/>
    </source>
</evidence>
<feature type="transmembrane region" description="Helical" evidence="1">
    <location>
        <begin position="198"/>
        <end position="218"/>
    </location>
</feature>
<gene>
    <name evidence="3" type="ORF">US91_C0006G0041</name>
</gene>
<proteinExistence type="predicted"/>
<dbReference type="InterPro" id="IPR000620">
    <property type="entry name" value="EamA_dom"/>
</dbReference>
<feature type="domain" description="EamA" evidence="2">
    <location>
        <begin position="3"/>
        <end position="133"/>
    </location>
</feature>
<dbReference type="GO" id="GO:0016020">
    <property type="term" value="C:membrane"/>
    <property type="evidence" value="ECO:0007669"/>
    <property type="project" value="InterPro"/>
</dbReference>
<accession>A0A0G0JRN8</accession>
<feature type="transmembrane region" description="Helical" evidence="1">
    <location>
        <begin position="170"/>
        <end position="192"/>
    </location>
</feature>
<protein>
    <submittedName>
        <fullName evidence="3">EamA-like protein transporter family protein</fullName>
    </submittedName>
</protein>
<sequence>MFILIAILSYSINAGIYVADKFLLSKKIHSSITYAFFVGIWSIFNFVLLFIDPWLPNLQELGIDLFAGFLFLGTLVFWYKALHQSEATRVVPIVGALVPIFSFIFSFIFFGETLSERQLLAFVILIMGGVLISVKHTRFYRMKEVGERVRGVFGDVLGPLHARYRPTQRLIINSIVSALFFAAYYVMIKYVYSTQPFIGAFVWSRLGSFLGVLMILFVPEWRAQIVKHQKGQKSPKNMGFFISVRLLAAIAFIMLNWAISMGNVALINSLQGTQYVFLILLVIFLSTKFPDILEEELGGDVVLQKVMGTVMIGIGLYMLVV</sequence>
<evidence type="ECO:0000256" key="1">
    <source>
        <dbReference type="SAM" id="Phobius"/>
    </source>
</evidence>
<feature type="transmembrane region" description="Helical" evidence="1">
    <location>
        <begin position="265"/>
        <end position="285"/>
    </location>
</feature>
<feature type="transmembrane region" description="Helical" evidence="1">
    <location>
        <begin position="297"/>
        <end position="320"/>
    </location>
</feature>
<keyword evidence="1" id="KW-1133">Transmembrane helix</keyword>
<feature type="transmembrane region" description="Helical" evidence="1">
    <location>
        <begin position="239"/>
        <end position="259"/>
    </location>
</feature>
<organism evidence="3 4">
    <name type="scientific">Candidatus Falkowbacteria bacterium GW2011_GWE1_38_31</name>
    <dbReference type="NCBI Taxonomy" id="1618638"/>
    <lineage>
        <taxon>Bacteria</taxon>
        <taxon>Candidatus Falkowiibacteriota</taxon>
    </lineage>
</organism>
<evidence type="ECO:0000313" key="4">
    <source>
        <dbReference type="Proteomes" id="UP000034022"/>
    </source>
</evidence>
<keyword evidence="1" id="KW-0472">Membrane</keyword>
<evidence type="ECO:0000313" key="3">
    <source>
        <dbReference type="EMBL" id="KKQ70203.1"/>
    </source>
</evidence>
<dbReference type="SUPFAM" id="SSF103481">
    <property type="entry name" value="Multidrug resistance efflux transporter EmrE"/>
    <property type="match status" value="1"/>
</dbReference>
<comment type="caution">
    <text evidence="3">The sequence shown here is derived from an EMBL/GenBank/DDBJ whole genome shotgun (WGS) entry which is preliminary data.</text>
</comment>
<dbReference type="PANTHER" id="PTHR22911">
    <property type="entry name" value="ACYL-MALONYL CONDENSING ENZYME-RELATED"/>
    <property type="match status" value="1"/>
</dbReference>
<feature type="transmembrane region" description="Helical" evidence="1">
    <location>
        <begin position="91"/>
        <end position="111"/>
    </location>
</feature>
<dbReference type="Gene3D" id="1.10.3730.20">
    <property type="match status" value="1"/>
</dbReference>
<dbReference type="Pfam" id="PF00892">
    <property type="entry name" value="EamA"/>
    <property type="match status" value="1"/>
</dbReference>
<dbReference type="EMBL" id="LBUU01000006">
    <property type="protein sequence ID" value="KKQ70203.1"/>
    <property type="molecule type" value="Genomic_DNA"/>
</dbReference>
<dbReference type="PANTHER" id="PTHR22911:SF137">
    <property type="entry name" value="SOLUTE CARRIER FAMILY 35 MEMBER G2-RELATED"/>
    <property type="match status" value="1"/>
</dbReference>
<dbReference type="AlphaFoldDB" id="A0A0G0JRN8"/>
<reference evidence="3 4" key="1">
    <citation type="journal article" date="2015" name="Nature">
        <title>rRNA introns, odd ribosomes, and small enigmatic genomes across a large radiation of phyla.</title>
        <authorList>
            <person name="Brown C.T."/>
            <person name="Hug L.A."/>
            <person name="Thomas B.C."/>
            <person name="Sharon I."/>
            <person name="Castelle C.J."/>
            <person name="Singh A."/>
            <person name="Wilkins M.J."/>
            <person name="Williams K.H."/>
            <person name="Banfield J.F."/>
        </authorList>
    </citation>
    <scope>NUCLEOTIDE SEQUENCE [LARGE SCALE GENOMIC DNA]</scope>
</reference>
<dbReference type="InterPro" id="IPR037185">
    <property type="entry name" value="EmrE-like"/>
</dbReference>